<evidence type="ECO:0000256" key="4">
    <source>
        <dbReference type="PIRSR" id="PIRSR604385-3"/>
    </source>
</evidence>
<proteinExistence type="predicted"/>
<evidence type="ECO:0000256" key="2">
    <source>
        <dbReference type="ARBA" id="ARBA00030602"/>
    </source>
</evidence>
<reference evidence="7" key="1">
    <citation type="submission" date="2016-10" db="EMBL/GenBank/DDBJ databases">
        <authorList>
            <person name="Varghese N."/>
            <person name="Submissions S."/>
        </authorList>
    </citation>
    <scope>NUCLEOTIDE SEQUENCE [LARGE SCALE GENOMIC DNA]</scope>
    <source>
        <strain evidence="7">DSM 26879</strain>
    </source>
</reference>
<dbReference type="AlphaFoldDB" id="A0A1I6G8W0"/>
<dbReference type="RefSeq" id="WP_090197762.1">
    <property type="nucleotide sequence ID" value="NZ_FOYP01000001.1"/>
</dbReference>
<dbReference type="Gene3D" id="3.90.79.10">
    <property type="entry name" value="Nucleoside Triphosphate Pyrophosphohydrolase"/>
    <property type="match status" value="1"/>
</dbReference>
<feature type="binding site" evidence="3">
    <location>
        <position position="327"/>
    </location>
    <ligand>
        <name>Mg(2+)</name>
        <dbReference type="ChEBI" id="CHEBI:18420"/>
        <label>1</label>
    </ligand>
</feature>
<keyword evidence="3" id="KW-0479">Metal-binding</keyword>
<name>A0A1I6G8W0_9RHOB</name>
<evidence type="ECO:0000313" key="6">
    <source>
        <dbReference type="EMBL" id="SFR38618.1"/>
    </source>
</evidence>
<sequence length="371" mass="40929">MDIFVYGTLMSAPLFAAVAGGESCKSTQANLQGYARYRMAENVVPFIAPAPDQRVEGFIYHAVDAAQIARLDLYERAFGYTTQSVRVQTAQGAMSATCYMPPAGIVADGCDWALAAWEDTQLAPALLAAAEIFAHDPLPDPAALRRMWPMIESRAWAKHRATAAPATRRHNPEPQDIAVTGARAPRGGFFRMQDFDVNHKRFDGARSANLHREVFVAVDAALVLPYDPVRDRVILVEQIRMGPLMRQDPNPWMFEPVAGIVDARETPRQAAHREAKEEAAVTLDHLEPIAEFYASPGASTDYFYTYLGLCDVPQAAPYLGGLASEGEDIRLHPMDFDAALALVDSGEIQVGPLILMLHWLARHRDRLRAMT</sequence>
<evidence type="ECO:0000256" key="1">
    <source>
        <dbReference type="ARBA" id="ARBA00022679"/>
    </source>
</evidence>
<feature type="binding site" evidence="3">
    <location>
        <position position="274"/>
    </location>
    <ligand>
        <name>Mg(2+)</name>
        <dbReference type="ChEBI" id="CHEBI:18420"/>
        <label>1</label>
    </ligand>
</feature>
<feature type="binding site" evidence="3">
    <location>
        <position position="278"/>
    </location>
    <ligand>
        <name>Mg(2+)</name>
        <dbReference type="ChEBI" id="CHEBI:18420"/>
        <label>1</label>
    </ligand>
</feature>
<comment type="cofactor">
    <cofactor evidence="3">
        <name>Mg(2+)</name>
        <dbReference type="ChEBI" id="CHEBI:18420"/>
    </cofactor>
</comment>
<dbReference type="InterPro" id="IPR013024">
    <property type="entry name" value="GGCT-like"/>
</dbReference>
<dbReference type="GO" id="GO:0016818">
    <property type="term" value="F:hydrolase activity, acting on acid anhydrides, in phosphorus-containing anhydrides"/>
    <property type="evidence" value="ECO:0007669"/>
    <property type="project" value="InterPro"/>
</dbReference>
<dbReference type="SUPFAM" id="SSF55811">
    <property type="entry name" value="Nudix"/>
    <property type="match status" value="1"/>
</dbReference>
<dbReference type="STRING" id="390270.SAMN04488005_1257"/>
<keyword evidence="7" id="KW-1185">Reference proteome</keyword>
<dbReference type="GO" id="GO:0046872">
    <property type="term" value="F:metal ion binding"/>
    <property type="evidence" value="ECO:0007669"/>
    <property type="project" value="UniProtKB-KW"/>
</dbReference>
<dbReference type="CDD" id="cd06661">
    <property type="entry name" value="GGCT_like"/>
    <property type="match status" value="1"/>
</dbReference>
<dbReference type="GO" id="GO:0016740">
    <property type="term" value="F:transferase activity"/>
    <property type="evidence" value="ECO:0007669"/>
    <property type="project" value="UniProtKB-KW"/>
</dbReference>
<accession>A0A1I6G8W0</accession>
<dbReference type="InterPro" id="IPR009288">
    <property type="entry name" value="AIG2-like_dom"/>
</dbReference>
<dbReference type="CDD" id="cd24155">
    <property type="entry name" value="NUDIX_ADPRase"/>
    <property type="match status" value="1"/>
</dbReference>
<organism evidence="6 7">
    <name type="scientific">Yoonia tamlensis</name>
    <dbReference type="NCBI Taxonomy" id="390270"/>
    <lineage>
        <taxon>Bacteria</taxon>
        <taxon>Pseudomonadati</taxon>
        <taxon>Pseudomonadota</taxon>
        <taxon>Alphaproteobacteria</taxon>
        <taxon>Rhodobacterales</taxon>
        <taxon>Paracoccaceae</taxon>
        <taxon>Yoonia</taxon>
    </lineage>
</organism>
<dbReference type="EMBL" id="FOYP01000001">
    <property type="protein sequence ID" value="SFR38618.1"/>
    <property type="molecule type" value="Genomic_DNA"/>
</dbReference>
<dbReference type="Pfam" id="PF06094">
    <property type="entry name" value="GGACT"/>
    <property type="match status" value="1"/>
</dbReference>
<evidence type="ECO:0000313" key="7">
    <source>
        <dbReference type="Proteomes" id="UP000199478"/>
    </source>
</evidence>
<dbReference type="PROSITE" id="PS51462">
    <property type="entry name" value="NUDIX"/>
    <property type="match status" value="1"/>
</dbReference>
<keyword evidence="3" id="KW-0460">Magnesium</keyword>
<dbReference type="InterPro" id="IPR045038">
    <property type="entry name" value="AIG2-like"/>
</dbReference>
<keyword evidence="1" id="KW-0808">Transferase</keyword>
<dbReference type="SUPFAM" id="SSF110857">
    <property type="entry name" value="Gamma-glutamyl cyclotransferase-like"/>
    <property type="match status" value="1"/>
</dbReference>
<dbReference type="PANTHER" id="PTHR31544:SF2">
    <property type="entry name" value="AIG2-LIKE PROTEIN D"/>
    <property type="match status" value="1"/>
</dbReference>
<dbReference type="Proteomes" id="UP000199478">
    <property type="component" value="Unassembled WGS sequence"/>
</dbReference>
<feature type="binding site" evidence="3">
    <location>
        <position position="258"/>
    </location>
    <ligand>
        <name>Mg(2+)</name>
        <dbReference type="ChEBI" id="CHEBI:18420"/>
        <label>1</label>
    </ligand>
</feature>
<feature type="short sequence motif" description="Nudix box" evidence="4">
    <location>
        <begin position="259"/>
        <end position="281"/>
    </location>
</feature>
<dbReference type="Pfam" id="PF00293">
    <property type="entry name" value="NUDIX"/>
    <property type="match status" value="1"/>
</dbReference>
<dbReference type="InterPro" id="IPR000086">
    <property type="entry name" value="NUDIX_hydrolase_dom"/>
</dbReference>
<dbReference type="InterPro" id="IPR004385">
    <property type="entry name" value="NDP_pyrophosphatase"/>
</dbReference>
<feature type="domain" description="Nudix hydrolase" evidence="5">
    <location>
        <begin position="216"/>
        <end position="356"/>
    </location>
</feature>
<dbReference type="InterPro" id="IPR036568">
    <property type="entry name" value="GGCT-like_sf"/>
</dbReference>
<gene>
    <name evidence="6" type="ORF">SAMN04488005_1257</name>
</gene>
<dbReference type="OrthoDB" id="5292471at2"/>
<dbReference type="NCBIfam" id="TIGR00052">
    <property type="entry name" value="nudix-type nucleoside diphosphatase, YffH/AdpP family"/>
    <property type="match status" value="1"/>
</dbReference>
<dbReference type="Gene3D" id="3.10.490.10">
    <property type="entry name" value="Gamma-glutamyl cyclotransferase-like"/>
    <property type="match status" value="1"/>
</dbReference>
<dbReference type="InterPro" id="IPR015797">
    <property type="entry name" value="NUDIX_hydrolase-like_dom_sf"/>
</dbReference>
<protein>
    <recommendedName>
        <fullName evidence="2">Putative gamma-glutamylcyclotransferase</fullName>
    </recommendedName>
</protein>
<evidence type="ECO:0000256" key="3">
    <source>
        <dbReference type="PIRSR" id="PIRSR604385-2"/>
    </source>
</evidence>
<dbReference type="PANTHER" id="PTHR31544">
    <property type="entry name" value="AIG2-LIKE PROTEIN D"/>
    <property type="match status" value="1"/>
</dbReference>
<evidence type="ECO:0000259" key="5">
    <source>
        <dbReference type="PROSITE" id="PS51462"/>
    </source>
</evidence>